<gene>
    <name evidence="2" type="primary">IUP12</name>
    <name evidence="2" type="ORF">Esi_0032_0090</name>
</gene>
<evidence type="ECO:0000313" key="3">
    <source>
        <dbReference type="Proteomes" id="UP000002630"/>
    </source>
</evidence>
<dbReference type="AlphaFoldDB" id="D7FX41"/>
<evidence type="ECO:0000313" key="2">
    <source>
        <dbReference type="EMBL" id="CBJ26374.1"/>
    </source>
</evidence>
<dbReference type="EMBL" id="FN648509">
    <property type="protein sequence ID" value="CBJ26374.1"/>
    <property type="molecule type" value="Genomic_DNA"/>
</dbReference>
<dbReference type="Proteomes" id="UP000002630">
    <property type="component" value="Linkage Group LG04"/>
</dbReference>
<proteinExistence type="predicted"/>
<dbReference type="InParanoid" id="D7FX41"/>
<evidence type="ECO:0000256" key="1">
    <source>
        <dbReference type="SAM" id="MobiDB-lite"/>
    </source>
</evidence>
<dbReference type="EMBL" id="FN649729">
    <property type="protein sequence ID" value="CBJ26374.1"/>
    <property type="molecule type" value="Genomic_DNA"/>
</dbReference>
<feature type="compositionally biased region" description="Acidic residues" evidence="1">
    <location>
        <begin position="144"/>
        <end position="185"/>
    </location>
</feature>
<sequence>MGKDGLARVWYVASMMMLLTGDSCRATKHLSPFGGKAAPSVQHRELQDSCGDCGTEIFLEDDDAEMSCTTCNEVLIACMEDYGESDTGSGGFGICHPCGDLSVDEVIQFYEGICGDPLSSITEEYISGCLYYVVPPECPSDVTSSDDDDTSESSDDSSTDDDESSDDYPTDDDESSDDYPTDDDSNISPVPSPSTDDDPITPPTTTEGNGGRIRACGSVGALAVAVVNVVFLLTEMR</sequence>
<keyword evidence="3" id="KW-1185">Reference proteome</keyword>
<protein>
    <submittedName>
        <fullName evidence="2">Imm upregulated 12</fullName>
    </submittedName>
</protein>
<reference evidence="2 3" key="1">
    <citation type="journal article" date="2010" name="Nature">
        <title>The Ectocarpus genome and the independent evolution of multicellularity in brown algae.</title>
        <authorList>
            <person name="Cock J.M."/>
            <person name="Sterck L."/>
            <person name="Rouze P."/>
            <person name="Scornet D."/>
            <person name="Allen A.E."/>
            <person name="Amoutzias G."/>
            <person name="Anthouard V."/>
            <person name="Artiguenave F."/>
            <person name="Aury J.M."/>
            <person name="Badger J.H."/>
            <person name="Beszteri B."/>
            <person name="Billiau K."/>
            <person name="Bonnet E."/>
            <person name="Bothwell J.H."/>
            <person name="Bowler C."/>
            <person name="Boyen C."/>
            <person name="Brownlee C."/>
            <person name="Carrano C.J."/>
            <person name="Charrier B."/>
            <person name="Cho G.Y."/>
            <person name="Coelho S.M."/>
            <person name="Collen J."/>
            <person name="Corre E."/>
            <person name="Da Silva C."/>
            <person name="Delage L."/>
            <person name="Delaroque N."/>
            <person name="Dittami S.M."/>
            <person name="Doulbeau S."/>
            <person name="Elias M."/>
            <person name="Farnham G."/>
            <person name="Gachon C.M."/>
            <person name="Gschloessl B."/>
            <person name="Heesch S."/>
            <person name="Jabbari K."/>
            <person name="Jubin C."/>
            <person name="Kawai H."/>
            <person name="Kimura K."/>
            <person name="Kloareg B."/>
            <person name="Kupper F.C."/>
            <person name="Lang D."/>
            <person name="Le Bail A."/>
            <person name="Leblanc C."/>
            <person name="Lerouge P."/>
            <person name="Lohr M."/>
            <person name="Lopez P.J."/>
            <person name="Martens C."/>
            <person name="Maumus F."/>
            <person name="Michel G."/>
            <person name="Miranda-Saavedra D."/>
            <person name="Morales J."/>
            <person name="Moreau H."/>
            <person name="Motomura T."/>
            <person name="Nagasato C."/>
            <person name="Napoli C.A."/>
            <person name="Nelson D.R."/>
            <person name="Nyvall-Collen P."/>
            <person name="Peters A.F."/>
            <person name="Pommier C."/>
            <person name="Potin P."/>
            <person name="Poulain J."/>
            <person name="Quesneville H."/>
            <person name="Read B."/>
            <person name="Rensing S.A."/>
            <person name="Ritter A."/>
            <person name="Rousvoal S."/>
            <person name="Samanta M."/>
            <person name="Samson G."/>
            <person name="Schroeder D.C."/>
            <person name="Segurens B."/>
            <person name="Strittmatter M."/>
            <person name="Tonon T."/>
            <person name="Tregear J.W."/>
            <person name="Valentin K."/>
            <person name="von Dassow P."/>
            <person name="Yamagishi T."/>
            <person name="Van de Peer Y."/>
            <person name="Wincker P."/>
        </authorList>
    </citation>
    <scope>NUCLEOTIDE SEQUENCE [LARGE SCALE GENOMIC DNA]</scope>
    <source>
        <strain evidence="3">Ec32 / CCAP1310/4</strain>
    </source>
</reference>
<organism evidence="2 3">
    <name type="scientific">Ectocarpus siliculosus</name>
    <name type="common">Brown alga</name>
    <name type="synonym">Conferva siliculosa</name>
    <dbReference type="NCBI Taxonomy" id="2880"/>
    <lineage>
        <taxon>Eukaryota</taxon>
        <taxon>Sar</taxon>
        <taxon>Stramenopiles</taxon>
        <taxon>Ochrophyta</taxon>
        <taxon>PX clade</taxon>
        <taxon>Phaeophyceae</taxon>
        <taxon>Ectocarpales</taxon>
        <taxon>Ectocarpaceae</taxon>
        <taxon>Ectocarpus</taxon>
    </lineage>
</organism>
<name>D7FX41_ECTSI</name>
<dbReference type="OrthoDB" id="10406260at2759"/>
<accession>D7FX41</accession>
<feature type="region of interest" description="Disordered" evidence="1">
    <location>
        <begin position="140"/>
        <end position="212"/>
    </location>
</feature>